<protein>
    <recommendedName>
        <fullName evidence="10 11">UDP-N-acetylmuramoyl-tripeptide--D-alanyl-D-alanine ligase</fullName>
        <ecNumber evidence="10 11">6.3.2.10</ecNumber>
    </recommendedName>
    <alternativeName>
        <fullName evidence="10">D-alanyl-D-alanine-adding enzyme</fullName>
    </alternativeName>
</protein>
<dbReference type="PANTHER" id="PTHR43024">
    <property type="entry name" value="UDP-N-ACETYLMURAMOYL-TRIPEPTIDE--D-ALANYL-D-ALANINE LIGASE"/>
    <property type="match status" value="1"/>
</dbReference>
<dbReference type="Pfam" id="PF01225">
    <property type="entry name" value="Mur_ligase"/>
    <property type="match status" value="1"/>
</dbReference>
<dbReference type="InterPro" id="IPR005863">
    <property type="entry name" value="UDP-N-AcMur_synth"/>
</dbReference>
<evidence type="ECO:0000256" key="10">
    <source>
        <dbReference type="HAMAP-Rule" id="MF_02019"/>
    </source>
</evidence>
<comment type="subcellular location">
    <subcellularLocation>
        <location evidence="10 11">Cytoplasm</location>
    </subcellularLocation>
</comment>
<evidence type="ECO:0000256" key="3">
    <source>
        <dbReference type="ARBA" id="ARBA00022618"/>
    </source>
</evidence>
<keyword evidence="2 10" id="KW-0436">Ligase</keyword>
<evidence type="ECO:0000256" key="11">
    <source>
        <dbReference type="RuleBase" id="RU004136"/>
    </source>
</evidence>
<dbReference type="GO" id="GO:0051301">
    <property type="term" value="P:cell division"/>
    <property type="evidence" value="ECO:0007669"/>
    <property type="project" value="UniProtKB-KW"/>
</dbReference>
<keyword evidence="7 10" id="KW-0573">Peptidoglycan synthesis</keyword>
<dbReference type="GO" id="GO:0009252">
    <property type="term" value="P:peptidoglycan biosynthetic process"/>
    <property type="evidence" value="ECO:0007669"/>
    <property type="project" value="UniProtKB-UniRule"/>
</dbReference>
<reference evidence="16" key="1">
    <citation type="submission" date="2016-10" db="EMBL/GenBank/DDBJ databases">
        <authorList>
            <person name="Varghese N."/>
            <person name="Submissions S."/>
        </authorList>
    </citation>
    <scope>NUCLEOTIDE SEQUENCE [LARGE SCALE GENOMIC DNA]</scope>
    <source>
        <strain evidence="16">DSM 22361</strain>
    </source>
</reference>
<evidence type="ECO:0000256" key="9">
    <source>
        <dbReference type="ARBA" id="ARBA00023316"/>
    </source>
</evidence>
<feature type="domain" description="Mur ligase central" evidence="14">
    <location>
        <begin position="96"/>
        <end position="284"/>
    </location>
</feature>
<keyword evidence="4 10" id="KW-0547">Nucleotide-binding</keyword>
<dbReference type="Pfam" id="PF02875">
    <property type="entry name" value="Mur_ligase_C"/>
    <property type="match status" value="1"/>
</dbReference>
<dbReference type="GO" id="GO:0071555">
    <property type="term" value="P:cell wall organization"/>
    <property type="evidence" value="ECO:0007669"/>
    <property type="project" value="UniProtKB-KW"/>
</dbReference>
<dbReference type="EMBL" id="FNUT01000007">
    <property type="protein sequence ID" value="SEG35505.1"/>
    <property type="molecule type" value="Genomic_DNA"/>
</dbReference>
<evidence type="ECO:0000259" key="13">
    <source>
        <dbReference type="Pfam" id="PF02875"/>
    </source>
</evidence>
<feature type="binding site" evidence="10">
    <location>
        <begin position="98"/>
        <end position="104"/>
    </location>
    <ligand>
        <name>ATP</name>
        <dbReference type="ChEBI" id="CHEBI:30616"/>
    </ligand>
</feature>
<evidence type="ECO:0000313" key="16">
    <source>
        <dbReference type="Proteomes" id="UP000236731"/>
    </source>
</evidence>
<dbReference type="GO" id="GO:0008360">
    <property type="term" value="P:regulation of cell shape"/>
    <property type="evidence" value="ECO:0007669"/>
    <property type="project" value="UniProtKB-KW"/>
</dbReference>
<dbReference type="UniPathway" id="UPA00219"/>
<keyword evidence="1 10" id="KW-0963">Cytoplasm</keyword>
<dbReference type="Pfam" id="PF08245">
    <property type="entry name" value="Mur_ligase_M"/>
    <property type="match status" value="1"/>
</dbReference>
<evidence type="ECO:0000256" key="4">
    <source>
        <dbReference type="ARBA" id="ARBA00022741"/>
    </source>
</evidence>
<evidence type="ECO:0000256" key="5">
    <source>
        <dbReference type="ARBA" id="ARBA00022840"/>
    </source>
</evidence>
<dbReference type="SUPFAM" id="SSF63418">
    <property type="entry name" value="MurE/MurF N-terminal domain"/>
    <property type="match status" value="1"/>
</dbReference>
<sequence length="434" mass="47996">MQTAQLYQIYQEFPTVCTDTRQISKDCLFFALKGDNFNGNSFADQALEAGAKYVIIDDSTFYREDPAYILVEDVLTALQDLARFHRKHLTMPVIGITGTNGKTTSKELLHAVLSQKYSTYATKGNLNNHIGVPLTILSLKSDLDIAIVEMGANHVGEIAFLAEIAQPTHGFITNVGKAHLEGFGSFEGVMKAKGELYDFLKDSKGQIYVQGDNTHLMEMAAERQLEDVIYYGFNPANDVRGGLIVADPYLTIFWNSNTHSDKQHVQTHLTGAYNIENMLAAVALGETFTLSTEQINAGLANYIPQNNRSQITKTARNTIIADYYNANASSMAAALGNLEVIQADKKAAILGDMFEMGDQSEPEHRKVIEQAKALGIDKLVFVGKAFYALKDAEADYYETTADFKAALLNEPLTDYMILLKASRGMAFEKLMEEL</sequence>
<dbReference type="OrthoDB" id="9801978at2"/>
<dbReference type="GO" id="GO:0005737">
    <property type="term" value="C:cytoplasm"/>
    <property type="evidence" value="ECO:0007669"/>
    <property type="project" value="UniProtKB-SubCell"/>
</dbReference>
<dbReference type="Gene3D" id="3.40.1190.10">
    <property type="entry name" value="Mur-like, catalytic domain"/>
    <property type="match status" value="1"/>
</dbReference>
<feature type="domain" description="Mur ligase C-terminal" evidence="13">
    <location>
        <begin position="308"/>
        <end position="385"/>
    </location>
</feature>
<evidence type="ECO:0000256" key="7">
    <source>
        <dbReference type="ARBA" id="ARBA00022984"/>
    </source>
</evidence>
<evidence type="ECO:0000256" key="8">
    <source>
        <dbReference type="ARBA" id="ARBA00023306"/>
    </source>
</evidence>
<dbReference type="SUPFAM" id="SSF53623">
    <property type="entry name" value="MurD-like peptide ligases, catalytic domain"/>
    <property type="match status" value="1"/>
</dbReference>
<dbReference type="AlphaFoldDB" id="A0A1H5ZIC0"/>
<keyword evidence="8 10" id="KW-0131">Cell cycle</keyword>
<dbReference type="Gene3D" id="3.90.190.20">
    <property type="entry name" value="Mur ligase, C-terminal domain"/>
    <property type="match status" value="1"/>
</dbReference>
<comment type="function">
    <text evidence="10 11">Involved in cell wall formation. Catalyzes the final step in the synthesis of UDP-N-acetylmuramoyl-pentapeptide, the precursor of murein.</text>
</comment>
<dbReference type="SUPFAM" id="SSF53244">
    <property type="entry name" value="MurD-like peptide ligases, peptide-binding domain"/>
    <property type="match status" value="1"/>
</dbReference>
<dbReference type="InterPro" id="IPR035911">
    <property type="entry name" value="MurE/MurF_N"/>
</dbReference>
<comment type="pathway">
    <text evidence="10 11">Cell wall biogenesis; peptidoglycan biosynthesis.</text>
</comment>
<dbReference type="RefSeq" id="WP_103906455.1">
    <property type="nucleotide sequence ID" value="NZ_CP049246.1"/>
</dbReference>
<evidence type="ECO:0000259" key="12">
    <source>
        <dbReference type="Pfam" id="PF01225"/>
    </source>
</evidence>
<feature type="domain" description="Mur ligase N-terminal catalytic" evidence="12">
    <location>
        <begin position="16"/>
        <end position="85"/>
    </location>
</feature>
<dbReference type="InterPro" id="IPR036615">
    <property type="entry name" value="Mur_ligase_C_dom_sf"/>
</dbReference>
<gene>
    <name evidence="10" type="primary">murF</name>
    <name evidence="15" type="ORF">SAMN05421877_1071</name>
</gene>
<dbReference type="PANTHER" id="PTHR43024:SF1">
    <property type="entry name" value="UDP-N-ACETYLMURAMOYL-TRIPEPTIDE--D-ALANYL-D-ALANINE LIGASE"/>
    <property type="match status" value="1"/>
</dbReference>
<dbReference type="EC" id="6.3.2.10" evidence="10 11"/>
<proteinExistence type="inferred from homology"/>
<dbReference type="InterPro" id="IPR000713">
    <property type="entry name" value="Mur_ligase_N"/>
</dbReference>
<dbReference type="InterPro" id="IPR036565">
    <property type="entry name" value="Mur-like_cat_sf"/>
</dbReference>
<comment type="similarity">
    <text evidence="10">Belongs to the MurCDEF family. MurF subfamily.</text>
</comment>
<dbReference type="Gene3D" id="3.40.1390.10">
    <property type="entry name" value="MurE/MurF, N-terminal domain"/>
    <property type="match status" value="1"/>
</dbReference>
<dbReference type="InterPro" id="IPR004101">
    <property type="entry name" value="Mur_ligase_C"/>
</dbReference>
<dbReference type="NCBIfam" id="TIGR01143">
    <property type="entry name" value="murF"/>
    <property type="match status" value="1"/>
</dbReference>
<comment type="catalytic activity">
    <reaction evidence="10 11">
        <text>D-alanyl-D-alanine + UDP-N-acetyl-alpha-D-muramoyl-L-alanyl-gamma-D-glutamyl-meso-2,6-diaminopimelate + ATP = UDP-N-acetyl-alpha-D-muramoyl-L-alanyl-gamma-D-glutamyl-meso-2,6-diaminopimeloyl-D-alanyl-D-alanine + ADP + phosphate + H(+)</text>
        <dbReference type="Rhea" id="RHEA:28374"/>
        <dbReference type="ChEBI" id="CHEBI:15378"/>
        <dbReference type="ChEBI" id="CHEBI:30616"/>
        <dbReference type="ChEBI" id="CHEBI:43474"/>
        <dbReference type="ChEBI" id="CHEBI:57822"/>
        <dbReference type="ChEBI" id="CHEBI:61386"/>
        <dbReference type="ChEBI" id="CHEBI:83905"/>
        <dbReference type="ChEBI" id="CHEBI:456216"/>
        <dbReference type="EC" id="6.3.2.10"/>
    </reaction>
</comment>
<keyword evidence="5 10" id="KW-0067">ATP-binding</keyword>
<evidence type="ECO:0000256" key="2">
    <source>
        <dbReference type="ARBA" id="ARBA00022598"/>
    </source>
</evidence>
<evidence type="ECO:0000256" key="6">
    <source>
        <dbReference type="ARBA" id="ARBA00022960"/>
    </source>
</evidence>
<dbReference type="Proteomes" id="UP000236731">
    <property type="component" value="Unassembled WGS sequence"/>
</dbReference>
<organism evidence="15 16">
    <name type="scientific">Sphingobacterium lactis</name>
    <dbReference type="NCBI Taxonomy" id="797291"/>
    <lineage>
        <taxon>Bacteria</taxon>
        <taxon>Pseudomonadati</taxon>
        <taxon>Bacteroidota</taxon>
        <taxon>Sphingobacteriia</taxon>
        <taxon>Sphingobacteriales</taxon>
        <taxon>Sphingobacteriaceae</taxon>
        <taxon>Sphingobacterium</taxon>
    </lineage>
</organism>
<keyword evidence="16" id="KW-1185">Reference proteome</keyword>
<dbReference type="HAMAP" id="MF_02019">
    <property type="entry name" value="MurF"/>
    <property type="match status" value="1"/>
</dbReference>
<evidence type="ECO:0000313" key="15">
    <source>
        <dbReference type="EMBL" id="SEG35505.1"/>
    </source>
</evidence>
<dbReference type="InterPro" id="IPR013221">
    <property type="entry name" value="Mur_ligase_cen"/>
</dbReference>
<dbReference type="GO" id="GO:0005524">
    <property type="term" value="F:ATP binding"/>
    <property type="evidence" value="ECO:0007669"/>
    <property type="project" value="UniProtKB-UniRule"/>
</dbReference>
<name>A0A1H5ZIC0_9SPHI</name>
<dbReference type="GO" id="GO:0008766">
    <property type="term" value="F:UDP-N-acetylmuramoylalanyl-D-glutamyl-2,6-diaminopimelate-D-alanyl-D-alanine ligase activity"/>
    <property type="evidence" value="ECO:0007669"/>
    <property type="project" value="RHEA"/>
</dbReference>
<keyword evidence="6 10" id="KW-0133">Cell shape</keyword>
<dbReference type="GO" id="GO:0047480">
    <property type="term" value="F:UDP-N-acetylmuramoyl-tripeptide-D-alanyl-D-alanine ligase activity"/>
    <property type="evidence" value="ECO:0007669"/>
    <property type="project" value="UniProtKB-UniRule"/>
</dbReference>
<evidence type="ECO:0000256" key="1">
    <source>
        <dbReference type="ARBA" id="ARBA00022490"/>
    </source>
</evidence>
<accession>A0A1H5ZIC0</accession>
<keyword evidence="3 10" id="KW-0132">Cell division</keyword>
<keyword evidence="9 10" id="KW-0961">Cell wall biogenesis/degradation</keyword>
<dbReference type="InterPro" id="IPR051046">
    <property type="entry name" value="MurCDEF_CellWall_CoF430Synth"/>
</dbReference>
<evidence type="ECO:0000259" key="14">
    <source>
        <dbReference type="Pfam" id="PF08245"/>
    </source>
</evidence>